<dbReference type="Pfam" id="PF20437">
    <property type="entry name" value="LonC_helical"/>
    <property type="match status" value="1"/>
</dbReference>
<dbReference type="SUPFAM" id="SSF54211">
    <property type="entry name" value="Ribosomal protein S5 domain 2-like"/>
    <property type="match status" value="1"/>
</dbReference>
<comment type="similarity">
    <text evidence="2">Belongs to the peptidase S16 family.</text>
</comment>
<dbReference type="SUPFAM" id="SSF52540">
    <property type="entry name" value="P-loop containing nucleoside triphosphate hydrolases"/>
    <property type="match status" value="1"/>
</dbReference>
<keyword evidence="2" id="KW-0720">Serine protease</keyword>
<dbReference type="InterPro" id="IPR046844">
    <property type="entry name" value="Lon-like_helical"/>
</dbReference>
<dbReference type="PANTHER" id="PTHR10046">
    <property type="entry name" value="ATP DEPENDENT LON PROTEASE FAMILY MEMBER"/>
    <property type="match status" value="1"/>
</dbReference>
<dbReference type="Pfam" id="PF20436">
    <property type="entry name" value="LonB_AAA-LID"/>
    <property type="match status" value="1"/>
</dbReference>
<feature type="active site" evidence="2">
    <location>
        <position position="662"/>
    </location>
</feature>
<evidence type="ECO:0000256" key="1">
    <source>
        <dbReference type="ARBA" id="ARBA00022670"/>
    </source>
</evidence>
<keyword evidence="1 2" id="KW-0645">Protease</keyword>
<comment type="caution">
    <text evidence="4">The sequence shown here is derived from an EMBL/GenBank/DDBJ whole genome shotgun (WGS) entry which is preliminary data.</text>
</comment>
<dbReference type="GO" id="GO:0006508">
    <property type="term" value="P:proteolysis"/>
    <property type="evidence" value="ECO:0007669"/>
    <property type="project" value="UniProtKB-KW"/>
</dbReference>
<dbReference type="GO" id="GO:0030163">
    <property type="term" value="P:protein catabolic process"/>
    <property type="evidence" value="ECO:0007669"/>
    <property type="project" value="InterPro"/>
</dbReference>
<dbReference type="Gene3D" id="1.10.8.60">
    <property type="match status" value="1"/>
</dbReference>
<keyword evidence="5" id="KW-1185">Reference proteome</keyword>
<dbReference type="PROSITE" id="PS51786">
    <property type="entry name" value="LON_PROTEOLYTIC"/>
    <property type="match status" value="1"/>
</dbReference>
<dbReference type="EC" id="3.4.21.53" evidence="2"/>
<evidence type="ECO:0000313" key="4">
    <source>
        <dbReference type="EMBL" id="TCM77338.1"/>
    </source>
</evidence>
<dbReference type="AlphaFoldDB" id="A0A4R1YK37"/>
<keyword evidence="2" id="KW-0378">Hydrolase</keyword>
<accession>A0A4R1YK37</accession>
<dbReference type="Pfam" id="PF13654">
    <property type="entry name" value="AAA_32"/>
    <property type="match status" value="1"/>
</dbReference>
<dbReference type="EMBL" id="SLVM01000030">
    <property type="protein sequence ID" value="TCM77338.1"/>
    <property type="molecule type" value="Genomic_DNA"/>
</dbReference>
<dbReference type="InterPro" id="IPR014721">
    <property type="entry name" value="Ribsml_uS5_D2-typ_fold_subgr"/>
</dbReference>
<name>A0A4R1YK37_9RHOB</name>
<sequence>MDQIATGQPLSARHLAGEEDFALGFATTAELDPLSDWPGQDRALEALRLAAGTDHGDFNLYVLGTPGTGRHSATRQVLAEAAARRPPPPDRVYVNRFDDPRRPIAIELPPGRAVELRDALRKVVNDLADDIPAIFESEDYQTRRRAIEDSYSERHEQAMGVLADAARARGVAIVRTPMGFGVAPRKGDEILPPDEYEKLPQAERERIGAAIDAVRAQLEDVLKDVPRGLKAQRAEVEELNIAMAREGVDAALADALGRFADHPSVTRHLQALREDLIDNAELFLIREDGAQAGAFPVATSRHHLKPQFRRYAVNVIVGQDPDQASGAPVIEESLPTLANLIGRIEYASDQGTLVTNFTMIRPGALHRANGGFLILDAMQVLTEPLAWDALKRSLKSGEVAIYSAGERFSLISTETLDPDPMPLKLRVVLVGDRRLYYLLAEFDPDFGRLFKLEADFDDRMERSADSALLLARLIGTMARDDGLRPVAADGVARLLAESLRLADDGERFGLNLAALGDILREADHIARASGADAIGRDDVEAAIAAADRRAGRLRERSQEAISRGLLLIDTDGARVGQVNALSVLEIGKTRFGRPGRVSARVRMGAGKLVDIEREAELGGPIHSKGVMILSGYLAGSYAPDLPFSLWASLVFEQSYGGVEGDSASAAELFALLSALADLPIDQSLAVTGSVNQFGEVQAIGGVNEKVEGFFDTCAARGLTGRQGVLIPVSNVPHLVLRPRVRDAMDAGRFRVIPIATVDEGIALLTGRPTGVRGGNGAFPPDSVNGRVEARLIGYAEARQRFGQKPSPSETDG</sequence>
<dbReference type="Gene3D" id="3.40.50.300">
    <property type="entry name" value="P-loop containing nucleotide triphosphate hydrolases"/>
    <property type="match status" value="2"/>
</dbReference>
<reference evidence="4 5" key="1">
    <citation type="submission" date="2019-03" db="EMBL/GenBank/DDBJ databases">
        <title>Genomic Encyclopedia of Type Strains, Phase IV (KMG-IV): sequencing the most valuable type-strain genomes for metagenomic binning, comparative biology and taxonomic classification.</title>
        <authorList>
            <person name="Goeker M."/>
        </authorList>
    </citation>
    <scope>NUCLEOTIDE SEQUENCE [LARGE SCALE GENOMIC DNA]</scope>
    <source>
        <strain evidence="4 5">DSM 21153</strain>
    </source>
</reference>
<dbReference type="GO" id="GO:0004252">
    <property type="term" value="F:serine-type endopeptidase activity"/>
    <property type="evidence" value="ECO:0007669"/>
    <property type="project" value="UniProtKB-UniRule"/>
</dbReference>
<dbReference type="Gene3D" id="3.30.230.10">
    <property type="match status" value="1"/>
</dbReference>
<proteinExistence type="inferred from homology"/>
<dbReference type="InterPro" id="IPR020568">
    <property type="entry name" value="Ribosomal_Su5_D2-typ_SF"/>
</dbReference>
<organism evidence="4 5">
    <name type="scientific">Rhodovulum steppense</name>
    <dbReference type="NCBI Taxonomy" id="540251"/>
    <lineage>
        <taxon>Bacteria</taxon>
        <taxon>Pseudomonadati</taxon>
        <taxon>Pseudomonadota</taxon>
        <taxon>Alphaproteobacteria</taxon>
        <taxon>Rhodobacterales</taxon>
        <taxon>Paracoccaceae</taxon>
        <taxon>Rhodovulum</taxon>
    </lineage>
</organism>
<dbReference type="InterPro" id="IPR027417">
    <property type="entry name" value="P-loop_NTPase"/>
</dbReference>
<dbReference type="InterPro" id="IPR046843">
    <property type="entry name" value="LonB_AAA-LID"/>
</dbReference>
<evidence type="ECO:0000256" key="2">
    <source>
        <dbReference type="PROSITE-ProRule" id="PRU01122"/>
    </source>
</evidence>
<dbReference type="InterPro" id="IPR041699">
    <property type="entry name" value="AAA_32"/>
</dbReference>
<dbReference type="PRINTS" id="PR00830">
    <property type="entry name" value="ENDOLAPTASE"/>
</dbReference>
<evidence type="ECO:0000313" key="5">
    <source>
        <dbReference type="Proteomes" id="UP000295277"/>
    </source>
</evidence>
<dbReference type="Pfam" id="PF05362">
    <property type="entry name" value="Lon_C"/>
    <property type="match status" value="1"/>
</dbReference>
<dbReference type="GO" id="GO:0005524">
    <property type="term" value="F:ATP binding"/>
    <property type="evidence" value="ECO:0007669"/>
    <property type="project" value="InterPro"/>
</dbReference>
<feature type="domain" description="Lon proteolytic" evidence="3">
    <location>
        <begin position="572"/>
        <end position="767"/>
    </location>
</feature>
<dbReference type="RefSeq" id="WP_132696489.1">
    <property type="nucleotide sequence ID" value="NZ_SLVM01000030.1"/>
</dbReference>
<dbReference type="GO" id="GO:0004176">
    <property type="term" value="F:ATP-dependent peptidase activity"/>
    <property type="evidence" value="ECO:0007669"/>
    <property type="project" value="UniProtKB-UniRule"/>
</dbReference>
<dbReference type="InterPro" id="IPR008269">
    <property type="entry name" value="Lon_proteolytic"/>
</dbReference>
<gene>
    <name evidence="4" type="ORF">EV216_13019</name>
</gene>
<feature type="active site" evidence="2">
    <location>
        <position position="705"/>
    </location>
</feature>
<evidence type="ECO:0000259" key="3">
    <source>
        <dbReference type="PROSITE" id="PS51786"/>
    </source>
</evidence>
<dbReference type="InterPro" id="IPR027065">
    <property type="entry name" value="Lon_Prtase"/>
</dbReference>
<comment type="catalytic activity">
    <reaction evidence="2">
        <text>Hydrolysis of proteins in presence of ATP.</text>
        <dbReference type="EC" id="3.4.21.53"/>
    </reaction>
</comment>
<dbReference type="OrthoDB" id="9758568at2"/>
<dbReference type="Proteomes" id="UP000295277">
    <property type="component" value="Unassembled WGS sequence"/>
</dbReference>
<protein>
    <recommendedName>
        <fullName evidence="2">endopeptidase La</fullName>
        <ecNumber evidence="2">3.4.21.53</ecNumber>
    </recommendedName>
</protein>